<reference evidence="1" key="2">
    <citation type="submission" date="2020-06" db="EMBL/GenBank/DDBJ databases">
        <authorList>
            <person name="Sheffer M."/>
        </authorList>
    </citation>
    <scope>NUCLEOTIDE SEQUENCE</scope>
</reference>
<organism evidence="1 2">
    <name type="scientific">Argiope bruennichi</name>
    <name type="common">Wasp spider</name>
    <name type="synonym">Aranea bruennichi</name>
    <dbReference type="NCBI Taxonomy" id="94029"/>
    <lineage>
        <taxon>Eukaryota</taxon>
        <taxon>Metazoa</taxon>
        <taxon>Ecdysozoa</taxon>
        <taxon>Arthropoda</taxon>
        <taxon>Chelicerata</taxon>
        <taxon>Arachnida</taxon>
        <taxon>Araneae</taxon>
        <taxon>Araneomorphae</taxon>
        <taxon>Entelegynae</taxon>
        <taxon>Araneoidea</taxon>
        <taxon>Araneidae</taxon>
        <taxon>Argiope</taxon>
    </lineage>
</organism>
<proteinExistence type="predicted"/>
<dbReference type="AlphaFoldDB" id="A0A8T0G284"/>
<evidence type="ECO:0000313" key="2">
    <source>
        <dbReference type="Proteomes" id="UP000807504"/>
    </source>
</evidence>
<accession>A0A8T0G284</accession>
<gene>
    <name evidence="1" type="ORF">HNY73_001332</name>
</gene>
<keyword evidence="2" id="KW-1185">Reference proteome</keyword>
<dbReference type="Proteomes" id="UP000807504">
    <property type="component" value="Unassembled WGS sequence"/>
</dbReference>
<dbReference type="PROSITE" id="PS51257">
    <property type="entry name" value="PROKAR_LIPOPROTEIN"/>
    <property type="match status" value="1"/>
</dbReference>
<comment type="caution">
    <text evidence="1">The sequence shown here is derived from an EMBL/GenBank/DDBJ whole genome shotgun (WGS) entry which is preliminary data.</text>
</comment>
<dbReference type="EMBL" id="JABXBU010000001">
    <property type="protein sequence ID" value="KAF8797016.1"/>
    <property type="molecule type" value="Genomic_DNA"/>
</dbReference>
<sequence length="117" mass="13580">MLSDRGRLFFENEETDLICRYYVFHQIMASCNLLMKRLTRWFNKNPSNLLSMVNQCQGQRGTSSVVKGNGEGHQLSRTMKKVISCQGRRRRSSVFKVKEEGYQLPRSKKKVISCLGE</sequence>
<reference evidence="1" key="1">
    <citation type="journal article" date="2020" name="bioRxiv">
        <title>Chromosome-level reference genome of the European wasp spider Argiope bruennichi: a resource for studies on range expansion and evolutionary adaptation.</title>
        <authorList>
            <person name="Sheffer M.M."/>
            <person name="Hoppe A."/>
            <person name="Krehenwinkel H."/>
            <person name="Uhl G."/>
            <person name="Kuss A.W."/>
            <person name="Jensen L."/>
            <person name="Jensen C."/>
            <person name="Gillespie R.G."/>
            <person name="Hoff K.J."/>
            <person name="Prost S."/>
        </authorList>
    </citation>
    <scope>NUCLEOTIDE SEQUENCE</scope>
</reference>
<protein>
    <submittedName>
        <fullName evidence="1">Uncharacterized protein</fullName>
    </submittedName>
</protein>
<evidence type="ECO:0000313" key="1">
    <source>
        <dbReference type="EMBL" id="KAF8797016.1"/>
    </source>
</evidence>
<name>A0A8T0G284_ARGBR</name>